<gene>
    <name evidence="7" type="primary">ywpE</name>
    <name evidence="7" type="ordered locus">EHR_3001</name>
</gene>
<keyword evidence="6" id="KW-0812">Transmembrane</keyword>
<keyword evidence="1 7" id="KW-0645">Protease</keyword>
<evidence type="ECO:0000256" key="2">
    <source>
        <dbReference type="ARBA" id="ARBA00022801"/>
    </source>
</evidence>
<feature type="active site" description="Proton donor/acceptor" evidence="4">
    <location>
        <position position="169"/>
    </location>
</feature>
<evidence type="ECO:0000256" key="4">
    <source>
        <dbReference type="PIRSR" id="PIRSR605754-1"/>
    </source>
</evidence>
<evidence type="ECO:0000313" key="8">
    <source>
        <dbReference type="Proteomes" id="UP000002895"/>
    </source>
</evidence>
<dbReference type="InterPro" id="IPR042007">
    <property type="entry name" value="Sortase_A"/>
</dbReference>
<keyword evidence="6" id="KW-0472">Membrane</keyword>
<feature type="region of interest" description="Disordered" evidence="5">
    <location>
        <begin position="69"/>
        <end position="95"/>
    </location>
</feature>
<keyword evidence="3" id="KW-0788">Thiol protease</keyword>
<dbReference type="HOGENOM" id="CLU_1193321_0_0_9"/>
<dbReference type="SUPFAM" id="SSF63817">
    <property type="entry name" value="Sortase"/>
    <property type="match status" value="1"/>
</dbReference>
<feature type="active site" description="Acyl-thioester intermediate" evidence="4">
    <location>
        <position position="231"/>
    </location>
</feature>
<keyword evidence="6" id="KW-1133">Transmembrane helix</keyword>
<dbReference type="Proteomes" id="UP000002895">
    <property type="component" value="Plasmid pTG9790"/>
</dbReference>
<accession>G0YP43</accession>
<dbReference type="Pfam" id="PF04203">
    <property type="entry name" value="Sortase"/>
    <property type="match status" value="1"/>
</dbReference>
<evidence type="ECO:0000256" key="5">
    <source>
        <dbReference type="SAM" id="MobiDB-lite"/>
    </source>
</evidence>
<evidence type="ECO:0000313" key="7">
    <source>
        <dbReference type="EMBL" id="AEJ87163.1"/>
    </source>
</evidence>
<reference evidence="7" key="1">
    <citation type="submission" date="2010-12" db="EMBL/GenBank/DDBJ databases">
        <title>Sequence of the endemic plasmid pTG9790 of Enterococcus faecalis ATCC9790.</title>
        <authorList>
            <person name="Gaechter T."/>
            <person name="Wunderlin C."/>
            <person name="Schmidheini T."/>
            <person name="Solioz M."/>
        </authorList>
    </citation>
    <scope>NUCLEOTIDE SEQUENCE [LARGE SCALE GENOMIC DNA]</scope>
    <source>
        <strain evidence="7">ATCC 9790</strain>
        <plasmid evidence="7">pTG9790</plasmid>
    </source>
</reference>
<sequence>MWFICEVKRNMKSINKKKIGIGAISILLIAFIFIGFCLKNSNQQNSTTTSETSLKDECTKASKQSNVACDSQVDKNTKGTENSANSQGDNQLNNEDFSTMERPTIQEINEAQKHSEKMKDQFIGEIEIPSINLKLNILEGTTYQKMLYGATTLLPNSIMGRGNYALASHNMGVEGQMFTSIHKLQKGADIILRDQNGESYRYKVVSNDVVDYKNTDKLNLTKKPTVTLVTCQSVQTTDNRVVVQAELVQS</sequence>
<feature type="transmembrane region" description="Helical" evidence="6">
    <location>
        <begin position="19"/>
        <end position="36"/>
    </location>
</feature>
<dbReference type="AlphaFoldDB" id="G0YP43"/>
<dbReference type="Gene3D" id="2.40.260.10">
    <property type="entry name" value="Sortase"/>
    <property type="match status" value="1"/>
</dbReference>
<organism evidence="7 8">
    <name type="scientific">Enterococcus hirae (strain ATCC 9790 / DSM 20160 / JCM 8729 / LMG 6399 / NBRC 3181 / NCIMB 6459 / NCDO 1258 / NCTC 12367 / WDCM 00089 / R)</name>
    <dbReference type="NCBI Taxonomy" id="768486"/>
    <lineage>
        <taxon>Bacteria</taxon>
        <taxon>Bacillati</taxon>
        <taxon>Bacillota</taxon>
        <taxon>Bacilli</taxon>
        <taxon>Lactobacillales</taxon>
        <taxon>Enterococcaceae</taxon>
        <taxon>Enterococcus</taxon>
    </lineage>
</organism>
<dbReference type="EMBL" id="HQ724512">
    <property type="protein sequence ID" value="AEJ87163.1"/>
    <property type="molecule type" value="Genomic_DNA"/>
</dbReference>
<dbReference type="GO" id="GO:0008234">
    <property type="term" value="F:cysteine-type peptidase activity"/>
    <property type="evidence" value="ECO:0007669"/>
    <property type="project" value="UniProtKB-KW"/>
</dbReference>
<evidence type="ECO:0000256" key="1">
    <source>
        <dbReference type="ARBA" id="ARBA00022670"/>
    </source>
</evidence>
<keyword evidence="7" id="KW-0614">Plasmid</keyword>
<feature type="compositionally biased region" description="Polar residues" evidence="5">
    <location>
        <begin position="79"/>
        <end position="95"/>
    </location>
</feature>
<dbReference type="KEGG" id="ehr:EHR_3001"/>
<dbReference type="NCBIfam" id="TIGR01076">
    <property type="entry name" value="sortase_fam"/>
    <property type="match status" value="1"/>
</dbReference>
<dbReference type="InterPro" id="IPR005754">
    <property type="entry name" value="Sortase"/>
</dbReference>
<keyword evidence="2" id="KW-0378">Hydrolase</keyword>
<name>G0YP43_ENTHA</name>
<evidence type="ECO:0000256" key="6">
    <source>
        <dbReference type="SAM" id="Phobius"/>
    </source>
</evidence>
<dbReference type="GO" id="GO:0006508">
    <property type="term" value="P:proteolysis"/>
    <property type="evidence" value="ECO:0007669"/>
    <property type="project" value="UniProtKB-KW"/>
</dbReference>
<protein>
    <submittedName>
        <fullName evidence="7">Cysteine protease</fullName>
    </submittedName>
</protein>
<dbReference type="PATRIC" id="fig|768486.3.peg.2733"/>
<dbReference type="eggNOG" id="COG3764">
    <property type="taxonomic scope" value="Bacteria"/>
</dbReference>
<proteinExistence type="predicted"/>
<dbReference type="CDD" id="cd06165">
    <property type="entry name" value="Sortase_A"/>
    <property type="match status" value="1"/>
</dbReference>
<keyword evidence="8" id="KW-1185">Reference proteome</keyword>
<geneLocation type="plasmid" evidence="7 8">
    <name>pTG9790</name>
</geneLocation>
<evidence type="ECO:0000256" key="3">
    <source>
        <dbReference type="ARBA" id="ARBA00022807"/>
    </source>
</evidence>
<dbReference type="InterPro" id="IPR023365">
    <property type="entry name" value="Sortase_dom-sf"/>
</dbReference>